<feature type="transmembrane region" description="Helical" evidence="1">
    <location>
        <begin position="20"/>
        <end position="37"/>
    </location>
</feature>
<protein>
    <recommendedName>
        <fullName evidence="4">Oleate hydratase</fullName>
    </recommendedName>
</protein>
<reference evidence="2" key="1">
    <citation type="submission" date="2022-12" db="EMBL/GenBank/DDBJ databases">
        <authorList>
            <person name="Petersen C."/>
        </authorList>
    </citation>
    <scope>NUCLEOTIDE SEQUENCE</scope>
    <source>
        <strain evidence="2">IBT 35673</strain>
    </source>
</reference>
<reference evidence="2" key="2">
    <citation type="journal article" date="2023" name="IMA Fungus">
        <title>Comparative genomic study of the Penicillium genus elucidates a diverse pangenome and 15 lateral gene transfer events.</title>
        <authorList>
            <person name="Petersen C."/>
            <person name="Sorensen T."/>
            <person name="Nielsen M.R."/>
            <person name="Sondergaard T.E."/>
            <person name="Sorensen J.L."/>
            <person name="Fitzpatrick D.A."/>
            <person name="Frisvad J.C."/>
            <person name="Nielsen K.L."/>
        </authorList>
    </citation>
    <scope>NUCLEOTIDE SEQUENCE</scope>
    <source>
        <strain evidence="2">IBT 35673</strain>
    </source>
</reference>
<accession>A0A9W9Q1D2</accession>
<dbReference type="EMBL" id="JAPZBQ010000006">
    <property type="protein sequence ID" value="KAJ5322770.1"/>
    <property type="molecule type" value="Genomic_DNA"/>
</dbReference>
<keyword evidence="1" id="KW-0812">Transmembrane</keyword>
<dbReference type="PANTHER" id="PTHR37417">
    <property type="entry name" value="67 KDA MYOSIN-CROSS-REACTIVE ANTIGEN FAMILY PROTEIN (AFU_ORTHOLOGUE AFUA_5G09970)"/>
    <property type="match status" value="1"/>
</dbReference>
<dbReference type="InterPro" id="IPR036188">
    <property type="entry name" value="FAD/NAD-bd_sf"/>
</dbReference>
<evidence type="ECO:0008006" key="4">
    <source>
        <dbReference type="Google" id="ProtNLM"/>
    </source>
</evidence>
<dbReference type="AlphaFoldDB" id="A0A9W9Q1D2"/>
<dbReference type="Gene3D" id="3.30.9.80">
    <property type="match status" value="1"/>
</dbReference>
<proteinExistence type="predicted"/>
<evidence type="ECO:0000313" key="2">
    <source>
        <dbReference type="EMBL" id="KAJ5322770.1"/>
    </source>
</evidence>
<dbReference type="Proteomes" id="UP001147695">
    <property type="component" value="Unassembled WGS sequence"/>
</dbReference>
<dbReference type="SUPFAM" id="SSF51905">
    <property type="entry name" value="FAD/NAD(P)-binding domain"/>
    <property type="match status" value="1"/>
</dbReference>
<name>A0A9W9Q1D2_PENBR</name>
<organism evidence="2 3">
    <name type="scientific">Penicillium brevicompactum</name>
    <dbReference type="NCBI Taxonomy" id="5074"/>
    <lineage>
        <taxon>Eukaryota</taxon>
        <taxon>Fungi</taxon>
        <taxon>Dikarya</taxon>
        <taxon>Ascomycota</taxon>
        <taxon>Pezizomycotina</taxon>
        <taxon>Eurotiomycetes</taxon>
        <taxon>Eurotiomycetidae</taxon>
        <taxon>Eurotiales</taxon>
        <taxon>Aspergillaceae</taxon>
        <taxon>Penicillium</taxon>
    </lineage>
</organism>
<dbReference type="Gene3D" id="3.50.50.60">
    <property type="entry name" value="FAD/NAD(P)-binding domain"/>
    <property type="match status" value="2"/>
</dbReference>
<keyword evidence="1" id="KW-0472">Membrane</keyword>
<dbReference type="Pfam" id="PF06100">
    <property type="entry name" value="MCRA"/>
    <property type="match status" value="1"/>
</dbReference>
<dbReference type="InterPro" id="IPR010354">
    <property type="entry name" value="Oleate_hydratase"/>
</dbReference>
<comment type="caution">
    <text evidence="2">The sequence shown here is derived from an EMBL/GenBank/DDBJ whole genome shotgun (WGS) entry which is preliminary data.</text>
</comment>
<dbReference type="GO" id="GO:0006631">
    <property type="term" value="P:fatty acid metabolic process"/>
    <property type="evidence" value="ECO:0007669"/>
    <property type="project" value="InterPro"/>
</dbReference>
<dbReference type="GO" id="GO:0071949">
    <property type="term" value="F:FAD binding"/>
    <property type="evidence" value="ECO:0007669"/>
    <property type="project" value="InterPro"/>
</dbReference>
<dbReference type="PANTHER" id="PTHR37417:SF2">
    <property type="entry name" value="67 KDA MYOSIN-CROSS-REACTIVE ANTIGEN FAMILY PROTEIN (AFU_ORTHOLOGUE AFUA_5G09970)"/>
    <property type="match status" value="1"/>
</dbReference>
<keyword evidence="1" id="KW-1133">Transmembrane helix</keyword>
<gene>
    <name evidence="2" type="ORF">N7452_011059</name>
</gene>
<evidence type="ECO:0000313" key="3">
    <source>
        <dbReference type="Proteomes" id="UP001147695"/>
    </source>
</evidence>
<sequence length="544" mass="61615">MKKKNKTQIEPKRSPEQTEAWILGTGTASLASAFYLIKHARLSPQNVHILESRDSVQQVLHRKGDPSSGYDQFAGCLPVPIGGPLKEILACIPSTISTPSGQQSFLNDIQSAEVNRKIETESSGIGVLVQKNRLIRNIATGSLNLNLKHRLNLARLVLKREKSLGRNQIRDFFSESFFHTSFWAIWSAQFGLQPWHSATEFRRAIRQYLGEFHTLSILNCLDITGHYQYESIFLPIYRFLRSLDVDFQFDTKVTGIMTTSDDPQSISRLEVVQNGFQSYKDIGAHDIVIATLGSTESGTVVGSNDDQPPTVLFDAYEELDENWSLWLALNSKDEKFGNPYAFCTRRSQSMLESFTITTEDLNFFNYLTTLSRSTLKTGAFIVLQESRWKLNLCLPAQPVFPHQPRNVRVLWGFALFPEGIGNYVKKPMLQCSGAEITAELVQHLNFPPELLFQHTVTIPRVMPRMSTILLAHSRDERPEIIPRNTTNIGLVGQFVEIPQYSCIDMSYAVRAAQMVVSRLMGLDIPSNEMRRSLIGILLRILLWN</sequence>
<evidence type="ECO:0000256" key="1">
    <source>
        <dbReference type="SAM" id="Phobius"/>
    </source>
</evidence>
<dbReference type="GO" id="GO:0050151">
    <property type="term" value="F:oleate hydratase activity"/>
    <property type="evidence" value="ECO:0007669"/>
    <property type="project" value="InterPro"/>
</dbReference>